<name>A0A0A2MCZ3_9FLAO</name>
<dbReference type="SMART" id="SM00028">
    <property type="entry name" value="TPR"/>
    <property type="match status" value="4"/>
</dbReference>
<keyword evidence="4" id="KW-0802">TPR repeat</keyword>
<evidence type="ECO:0000256" key="3">
    <source>
        <dbReference type="ARBA" id="ARBA00023012"/>
    </source>
</evidence>
<dbReference type="InterPro" id="IPR019734">
    <property type="entry name" value="TPR_rpt"/>
</dbReference>
<evidence type="ECO:0000256" key="1">
    <source>
        <dbReference type="ARBA" id="ARBA00022679"/>
    </source>
</evidence>
<dbReference type="InterPro" id="IPR036890">
    <property type="entry name" value="HATPase_C_sf"/>
</dbReference>
<dbReference type="AlphaFoldDB" id="A0A0A2MCZ3"/>
<feature type="repeat" description="TPR" evidence="4">
    <location>
        <begin position="110"/>
        <end position="143"/>
    </location>
</feature>
<dbReference type="STRING" id="1121899.GCA_000430025_00885"/>
<dbReference type="SUPFAM" id="SSF55874">
    <property type="entry name" value="ATPase domain of HSP90 chaperone/DNA topoisomerase II/histidine kinase"/>
    <property type="match status" value="1"/>
</dbReference>
<dbReference type="InterPro" id="IPR050482">
    <property type="entry name" value="Sensor_HK_TwoCompSys"/>
</dbReference>
<keyword evidence="2" id="KW-0418">Kinase</keyword>
<dbReference type="PANTHER" id="PTHR24421:SF60">
    <property type="entry name" value="SENSOR HISTIDINE KINASE COMP"/>
    <property type="match status" value="1"/>
</dbReference>
<dbReference type="eggNOG" id="COG4585">
    <property type="taxonomic scope" value="Bacteria"/>
</dbReference>
<feature type="transmembrane region" description="Helical" evidence="5">
    <location>
        <begin position="344"/>
        <end position="364"/>
    </location>
</feature>
<reference evidence="6 7" key="1">
    <citation type="submission" date="2013-09" db="EMBL/GenBank/DDBJ databases">
        <authorList>
            <person name="Zeng Z."/>
            <person name="Chen C."/>
        </authorList>
    </citation>
    <scope>NUCLEOTIDE SEQUENCE [LARGE SCALE GENOMIC DNA]</scope>
    <source>
        <strain evidence="6 7">GH29-5</strain>
    </source>
</reference>
<evidence type="ECO:0000313" key="6">
    <source>
        <dbReference type="EMBL" id="KGO90552.1"/>
    </source>
</evidence>
<dbReference type="OrthoDB" id="943406at2"/>
<dbReference type="RefSeq" id="WP_026979648.1">
    <property type="nucleotide sequence ID" value="NZ_AUCZ01000004.1"/>
</dbReference>
<dbReference type="Pfam" id="PF13181">
    <property type="entry name" value="TPR_8"/>
    <property type="match status" value="1"/>
</dbReference>
<dbReference type="GO" id="GO:0016301">
    <property type="term" value="F:kinase activity"/>
    <property type="evidence" value="ECO:0007669"/>
    <property type="project" value="UniProtKB-KW"/>
</dbReference>
<dbReference type="InterPro" id="IPR011990">
    <property type="entry name" value="TPR-like_helical_dom_sf"/>
</dbReference>
<keyword evidence="5" id="KW-0812">Transmembrane</keyword>
<keyword evidence="7" id="KW-1185">Reference proteome</keyword>
<accession>A0A0A2MCZ3</accession>
<comment type="caution">
    <text evidence="6">The sequence shown here is derived from an EMBL/GenBank/DDBJ whole genome shotgun (WGS) entry which is preliminary data.</text>
</comment>
<dbReference type="SUPFAM" id="SSF48452">
    <property type="entry name" value="TPR-like"/>
    <property type="match status" value="2"/>
</dbReference>
<dbReference type="Gene3D" id="1.25.40.10">
    <property type="entry name" value="Tetratricopeptide repeat domain"/>
    <property type="match status" value="2"/>
</dbReference>
<evidence type="ECO:0000256" key="4">
    <source>
        <dbReference type="PROSITE-ProRule" id="PRU00339"/>
    </source>
</evidence>
<dbReference type="PROSITE" id="PS50005">
    <property type="entry name" value="TPR"/>
    <property type="match status" value="2"/>
</dbReference>
<dbReference type="GO" id="GO:0000160">
    <property type="term" value="P:phosphorelay signal transduction system"/>
    <property type="evidence" value="ECO:0007669"/>
    <property type="project" value="UniProtKB-KW"/>
</dbReference>
<sequence length="566" mass="65693">MVRSPFLILITGIFFFSCNDSIKEDALQAVKTEAPFFREKASQCFNKEVYDSAFFYFNKSKELYEIEKDTANIGYCLYQMAMAQQTLGDYYGSEETLTELLKFKIPDYIAPAYNQLGIIAKEQKNYDDAYEYYASTLENAKNKVEKISPLNNIAVIWIQKNEPSKAVTILESILKSAVFRDTTLKAKKARVMDNLGYAYFKIGRNKDALAFLNKSLEIRNKESLSYDAIESYLHLAEFYQKNNLSKSDEYALRAYQNATYHKSIDERLEALSFLMANHIKPGLNQYTNQFLRLNDSITGVRNNAKNQFAKIKYDFQNEKDENQRLRIERTDNLLKLERAKRQRLLSITGVSVLAFSIIWIVRFFKKKNRKEKIKAVYDTETRISKQLHDELANDVFQTISYVQIQELPNSEKKETLLNSLDKIYKKARNISRAITDIDTGNQYQFHLKQMLSEYANEEIKVIIKDNHDINWDKVNPENKVTIYRVLQELMVNMRKHSQANIVVVGFEDIGKSIQISYSDNGIGMQEELKLKNGLKNAENRILSIKGTLTFETDSGKGFRLNFSIPK</sequence>
<keyword evidence="5" id="KW-0472">Membrane</keyword>
<keyword evidence="1" id="KW-0808">Transferase</keyword>
<dbReference type="PROSITE" id="PS51257">
    <property type="entry name" value="PROKAR_LIPOPROTEIN"/>
    <property type="match status" value="1"/>
</dbReference>
<keyword evidence="5" id="KW-1133">Transmembrane helix</keyword>
<organism evidence="6 7">
    <name type="scientific">Flavobacterium suncheonense GH29-5 = DSM 17707</name>
    <dbReference type="NCBI Taxonomy" id="1121899"/>
    <lineage>
        <taxon>Bacteria</taxon>
        <taxon>Pseudomonadati</taxon>
        <taxon>Bacteroidota</taxon>
        <taxon>Flavobacteriia</taxon>
        <taxon>Flavobacteriales</taxon>
        <taxon>Flavobacteriaceae</taxon>
        <taxon>Flavobacterium</taxon>
    </lineage>
</organism>
<dbReference type="EMBL" id="JRLW01000001">
    <property type="protein sequence ID" value="KGO90552.1"/>
    <property type="molecule type" value="Genomic_DNA"/>
</dbReference>
<proteinExistence type="predicted"/>
<dbReference type="Proteomes" id="UP000030121">
    <property type="component" value="Unassembled WGS sequence"/>
</dbReference>
<dbReference type="Gene3D" id="3.30.565.10">
    <property type="entry name" value="Histidine kinase-like ATPase, C-terminal domain"/>
    <property type="match status" value="1"/>
</dbReference>
<dbReference type="CDD" id="cd16917">
    <property type="entry name" value="HATPase_UhpB-NarQ-NarX-like"/>
    <property type="match status" value="1"/>
</dbReference>
<evidence type="ECO:0000256" key="2">
    <source>
        <dbReference type="ARBA" id="ARBA00022777"/>
    </source>
</evidence>
<dbReference type="PANTHER" id="PTHR24421">
    <property type="entry name" value="NITRATE/NITRITE SENSOR PROTEIN NARX-RELATED"/>
    <property type="match status" value="1"/>
</dbReference>
<protein>
    <submittedName>
        <fullName evidence="6">Uncharacterized protein</fullName>
    </submittedName>
</protein>
<feature type="repeat" description="TPR" evidence="4">
    <location>
        <begin position="189"/>
        <end position="222"/>
    </location>
</feature>
<evidence type="ECO:0000313" key="7">
    <source>
        <dbReference type="Proteomes" id="UP000030121"/>
    </source>
</evidence>
<gene>
    <name evidence="6" type="ORF">Q764_00050</name>
</gene>
<evidence type="ECO:0000256" key="5">
    <source>
        <dbReference type="SAM" id="Phobius"/>
    </source>
</evidence>
<keyword evidence="3" id="KW-0902">Two-component regulatory system</keyword>